<evidence type="ECO:0000256" key="2">
    <source>
        <dbReference type="SAM" id="SignalP"/>
    </source>
</evidence>
<feature type="region of interest" description="Disordered" evidence="1">
    <location>
        <begin position="107"/>
        <end position="126"/>
    </location>
</feature>
<proteinExistence type="predicted"/>
<feature type="chain" id="PRO_5045833872" description="LTXXQ motif family protein" evidence="2">
    <location>
        <begin position="21"/>
        <end position="126"/>
    </location>
</feature>
<dbReference type="EMBL" id="JACWMY010000008">
    <property type="protein sequence ID" value="MBD1365453.1"/>
    <property type="molecule type" value="Genomic_DNA"/>
</dbReference>
<evidence type="ECO:0000313" key="4">
    <source>
        <dbReference type="Proteomes" id="UP000606600"/>
    </source>
</evidence>
<sequence length="126" mass="13732">MKKIMLMCCLFLGLTVAANAQSRPGTTDPVEKAKELQQQLKLTDAQTAKIAAIYTESAQKFDKIKVAHKGNNDKMLVAIRPLRATTVKKIKAVLTTAQVTKYEKMVSGKDKASTGWSDGWSSTASN</sequence>
<dbReference type="RefSeq" id="WP_191190107.1">
    <property type="nucleotide sequence ID" value="NZ_JACWMY010000008.1"/>
</dbReference>
<feature type="compositionally biased region" description="Polar residues" evidence="1">
    <location>
        <begin position="114"/>
        <end position="126"/>
    </location>
</feature>
<name>A0ABR7WT20_9SPHI</name>
<feature type="signal peptide" evidence="2">
    <location>
        <begin position="1"/>
        <end position="20"/>
    </location>
</feature>
<keyword evidence="4" id="KW-1185">Reference proteome</keyword>
<evidence type="ECO:0000313" key="3">
    <source>
        <dbReference type="EMBL" id="MBD1365453.1"/>
    </source>
</evidence>
<evidence type="ECO:0000256" key="1">
    <source>
        <dbReference type="SAM" id="MobiDB-lite"/>
    </source>
</evidence>
<keyword evidence="2" id="KW-0732">Signal</keyword>
<accession>A0ABR7WT20</accession>
<reference evidence="3 4" key="1">
    <citation type="submission" date="2020-09" db="EMBL/GenBank/DDBJ databases">
        <title>Novel species of Mucilaginibacter isolated from a glacier on the Tibetan Plateau.</title>
        <authorList>
            <person name="Liu Q."/>
            <person name="Xin Y.-H."/>
        </authorList>
    </citation>
    <scope>NUCLEOTIDE SEQUENCE [LARGE SCALE GENOMIC DNA]</scope>
    <source>
        <strain evidence="3 4">ZT4R22</strain>
    </source>
</reference>
<comment type="caution">
    <text evidence="3">The sequence shown here is derived from an EMBL/GenBank/DDBJ whole genome shotgun (WGS) entry which is preliminary data.</text>
</comment>
<dbReference type="Proteomes" id="UP000606600">
    <property type="component" value="Unassembled WGS sequence"/>
</dbReference>
<organism evidence="3 4">
    <name type="scientific">Mucilaginibacter pankratovii</name>
    <dbReference type="NCBI Taxonomy" id="2772110"/>
    <lineage>
        <taxon>Bacteria</taxon>
        <taxon>Pseudomonadati</taxon>
        <taxon>Bacteroidota</taxon>
        <taxon>Sphingobacteriia</taxon>
        <taxon>Sphingobacteriales</taxon>
        <taxon>Sphingobacteriaceae</taxon>
        <taxon>Mucilaginibacter</taxon>
    </lineage>
</organism>
<protein>
    <recommendedName>
        <fullName evidence="5">LTXXQ motif family protein</fullName>
    </recommendedName>
</protein>
<evidence type="ECO:0008006" key="5">
    <source>
        <dbReference type="Google" id="ProtNLM"/>
    </source>
</evidence>
<gene>
    <name evidence="3" type="ORF">IDJ77_16685</name>
</gene>